<evidence type="ECO:0000313" key="1">
    <source>
        <dbReference type="EMBL" id="CAG6686730.1"/>
    </source>
</evidence>
<organism evidence="1">
    <name type="scientific">Cacopsylla melanoneura</name>
    <dbReference type="NCBI Taxonomy" id="428564"/>
    <lineage>
        <taxon>Eukaryota</taxon>
        <taxon>Metazoa</taxon>
        <taxon>Ecdysozoa</taxon>
        <taxon>Arthropoda</taxon>
        <taxon>Hexapoda</taxon>
        <taxon>Insecta</taxon>
        <taxon>Pterygota</taxon>
        <taxon>Neoptera</taxon>
        <taxon>Paraneoptera</taxon>
        <taxon>Hemiptera</taxon>
        <taxon>Sternorrhyncha</taxon>
        <taxon>Psylloidea</taxon>
        <taxon>Psyllidae</taxon>
        <taxon>Psyllinae</taxon>
        <taxon>Cacopsylla</taxon>
    </lineage>
</organism>
<dbReference type="EMBL" id="HBUF01278060">
    <property type="protein sequence ID" value="CAG6686730.1"/>
    <property type="molecule type" value="Transcribed_RNA"/>
</dbReference>
<accession>A0A8D8TII4</accession>
<sequence length="113" mass="13308">MRNEVGTRERDIGERIGMRSVGEEGEIREMGGMRNEKISCNKEINDEKERTKMGTENVGEKKKKNQLWGSHLFLWGRSYSLVGGWRLVFSLGNIVNLEFFKIKRYFFIFKKIN</sequence>
<proteinExistence type="predicted"/>
<protein>
    <submittedName>
        <fullName evidence="1">Uncharacterized protein</fullName>
    </submittedName>
</protein>
<dbReference type="AlphaFoldDB" id="A0A8D8TII4"/>
<reference evidence="1" key="1">
    <citation type="submission" date="2021-05" db="EMBL/GenBank/DDBJ databases">
        <authorList>
            <person name="Alioto T."/>
            <person name="Alioto T."/>
            <person name="Gomez Garrido J."/>
        </authorList>
    </citation>
    <scope>NUCLEOTIDE SEQUENCE</scope>
</reference>
<name>A0A8D8TII4_9HEMI</name>